<reference evidence="16" key="1">
    <citation type="submission" date="2025-08" db="UniProtKB">
        <authorList>
            <consortium name="Ensembl"/>
        </authorList>
    </citation>
    <scope>IDENTIFICATION</scope>
</reference>
<evidence type="ECO:0000256" key="12">
    <source>
        <dbReference type="ARBA" id="ARBA00023163"/>
    </source>
</evidence>
<dbReference type="PANTHER" id="PTHR23235">
    <property type="entry name" value="KRUEPPEL-LIKE TRANSCRIPTION FACTOR"/>
    <property type="match status" value="1"/>
</dbReference>
<evidence type="ECO:0000256" key="8">
    <source>
        <dbReference type="ARBA" id="ARBA00022843"/>
    </source>
</evidence>
<keyword evidence="4" id="KW-0479">Metal-binding</keyword>
<evidence type="ECO:0000256" key="7">
    <source>
        <dbReference type="ARBA" id="ARBA00022833"/>
    </source>
</evidence>
<evidence type="ECO:0000256" key="10">
    <source>
        <dbReference type="ARBA" id="ARBA00023125"/>
    </source>
</evidence>
<sequence>MAVADAGLPSISTFAHSYGDLFDRRFDKLNMWKVPGVDGEMRRDEDELGKLLDIDFILNNSAPRPAFSMCGIDPGTPLSFGSQSTMGSCSVVASGMHEGATATPSQYTLPETPESCTAGAYAERESGASAHGYVSSFSGDPHVYGSKSSLVAELFTADVDLSSGYATQSEDARFPGCHYIEVADAREHQESMTGQRLIPLVQIQQAGQGIKQEHFPMVEGHRSMPNGSTPHCSYRQPGVPPPPLPLTFRQLQAPGSPTGALDESSCCSATPNPHCMQGSYPQPSPPPFALPRRFQMAYGRFYCPPHRHQQQHQQSQQHHHQQHAVAHFEGHFNLLCREPVPAGLSQQHGVVTPPSSPLLDASGIFSASSAACFGPASTGDTLISAPKACPGKRGRRSWGSRKRTATHTCEYPGCGKTYTKSSHLKAHLRTHTGEKPYQCNWEGCGWKFARSDELTRHYRKHTGHRPFQCHLCERAFSRSDHLALHMKRHM</sequence>
<comment type="similarity">
    <text evidence="2">Belongs to the krueppel C2H2-type zinc-finger protein family.</text>
</comment>
<keyword evidence="3" id="KW-0597">Phosphoprotein</keyword>
<evidence type="ECO:0000313" key="17">
    <source>
        <dbReference type="Proteomes" id="UP000694388"/>
    </source>
</evidence>
<evidence type="ECO:0000259" key="15">
    <source>
        <dbReference type="PROSITE" id="PS50157"/>
    </source>
</evidence>
<proteinExistence type="inferred from homology"/>
<comment type="subcellular location">
    <subcellularLocation>
        <location evidence="1">Nucleus</location>
    </subcellularLocation>
</comment>
<evidence type="ECO:0000256" key="2">
    <source>
        <dbReference type="ARBA" id="ARBA00006991"/>
    </source>
</evidence>
<name>A0A8C4R6I9_EPTBU</name>
<dbReference type="FunFam" id="3.30.160.60:FF:000446">
    <property type="entry name" value="Zinc finger protein"/>
    <property type="match status" value="1"/>
</dbReference>
<keyword evidence="7" id="KW-0862">Zinc</keyword>
<dbReference type="GO" id="GO:0005634">
    <property type="term" value="C:nucleus"/>
    <property type="evidence" value="ECO:0007669"/>
    <property type="project" value="UniProtKB-SubCell"/>
</dbReference>
<dbReference type="Pfam" id="PF00096">
    <property type="entry name" value="zf-C2H2"/>
    <property type="match status" value="3"/>
</dbReference>
<dbReference type="GO" id="GO:0045893">
    <property type="term" value="P:positive regulation of DNA-templated transcription"/>
    <property type="evidence" value="ECO:0007669"/>
    <property type="project" value="UniProtKB-ARBA"/>
</dbReference>
<evidence type="ECO:0000256" key="6">
    <source>
        <dbReference type="ARBA" id="ARBA00022771"/>
    </source>
</evidence>
<keyword evidence="17" id="KW-1185">Reference proteome</keyword>
<dbReference type="InterPro" id="IPR036236">
    <property type="entry name" value="Znf_C2H2_sf"/>
</dbReference>
<keyword evidence="5" id="KW-0677">Repeat</keyword>
<dbReference type="PROSITE" id="PS50157">
    <property type="entry name" value="ZINC_FINGER_C2H2_2"/>
    <property type="match status" value="3"/>
</dbReference>
<dbReference type="SUPFAM" id="SSF57667">
    <property type="entry name" value="beta-beta-alpha zinc fingers"/>
    <property type="match status" value="2"/>
</dbReference>
<feature type="domain" description="C2H2-type" evidence="15">
    <location>
        <begin position="407"/>
        <end position="436"/>
    </location>
</feature>
<dbReference type="InterPro" id="IPR013087">
    <property type="entry name" value="Znf_C2H2_type"/>
</dbReference>
<evidence type="ECO:0000256" key="9">
    <source>
        <dbReference type="ARBA" id="ARBA00023015"/>
    </source>
</evidence>
<dbReference type="AlphaFoldDB" id="A0A8C4R6I9"/>
<evidence type="ECO:0000256" key="3">
    <source>
        <dbReference type="ARBA" id="ARBA00022553"/>
    </source>
</evidence>
<dbReference type="Gene3D" id="3.30.160.60">
    <property type="entry name" value="Classic Zinc Finger"/>
    <property type="match status" value="3"/>
</dbReference>
<reference evidence="16" key="2">
    <citation type="submission" date="2025-09" db="UniProtKB">
        <authorList>
            <consortium name="Ensembl"/>
        </authorList>
    </citation>
    <scope>IDENTIFICATION</scope>
</reference>
<keyword evidence="9" id="KW-0805">Transcription regulation</keyword>
<dbReference type="FunFam" id="3.30.160.60:FF:000018">
    <property type="entry name" value="Krueppel-like factor 15"/>
    <property type="match status" value="1"/>
</dbReference>
<dbReference type="Ensembl" id="ENSEBUT00000026392.1">
    <property type="protein sequence ID" value="ENSEBUP00000025816.1"/>
    <property type="gene ID" value="ENSEBUG00000015912.1"/>
</dbReference>
<keyword evidence="10" id="KW-0238">DNA-binding</keyword>
<keyword evidence="13" id="KW-0539">Nucleus</keyword>
<keyword evidence="6 14" id="KW-0863">Zinc-finger</keyword>
<dbReference type="GeneTree" id="ENSGT00940000169355"/>
<dbReference type="PANTHER" id="PTHR23235:SF109">
    <property type="entry name" value="KRUEPPEL-LIKE FACTOR 2"/>
    <property type="match status" value="1"/>
</dbReference>
<feature type="domain" description="C2H2-type" evidence="15">
    <location>
        <begin position="467"/>
        <end position="490"/>
    </location>
</feature>
<dbReference type="PROSITE" id="PS00028">
    <property type="entry name" value="ZINC_FINGER_C2H2_1"/>
    <property type="match status" value="3"/>
</dbReference>
<keyword evidence="12" id="KW-0804">Transcription</keyword>
<dbReference type="Proteomes" id="UP000694388">
    <property type="component" value="Unplaced"/>
</dbReference>
<evidence type="ECO:0000313" key="16">
    <source>
        <dbReference type="Ensembl" id="ENSEBUP00000025816.1"/>
    </source>
</evidence>
<evidence type="ECO:0000256" key="11">
    <source>
        <dbReference type="ARBA" id="ARBA00023159"/>
    </source>
</evidence>
<evidence type="ECO:0000256" key="4">
    <source>
        <dbReference type="ARBA" id="ARBA00022723"/>
    </source>
</evidence>
<feature type="domain" description="C2H2-type" evidence="15">
    <location>
        <begin position="437"/>
        <end position="466"/>
    </location>
</feature>
<dbReference type="SMART" id="SM00355">
    <property type="entry name" value="ZnF_C2H2"/>
    <property type="match status" value="3"/>
</dbReference>
<keyword evidence="11" id="KW-0010">Activator</keyword>
<accession>A0A8C4R6I9</accession>
<keyword evidence="8" id="KW-0832">Ubl conjugation</keyword>
<dbReference type="FunFam" id="3.30.160.60:FF:000237">
    <property type="entry name" value="Krueppel-like factor 2"/>
    <property type="match status" value="1"/>
</dbReference>
<organism evidence="16 17">
    <name type="scientific">Eptatretus burgeri</name>
    <name type="common">Inshore hagfish</name>
    <dbReference type="NCBI Taxonomy" id="7764"/>
    <lineage>
        <taxon>Eukaryota</taxon>
        <taxon>Metazoa</taxon>
        <taxon>Chordata</taxon>
        <taxon>Craniata</taxon>
        <taxon>Vertebrata</taxon>
        <taxon>Cyclostomata</taxon>
        <taxon>Myxini</taxon>
        <taxon>Myxiniformes</taxon>
        <taxon>Myxinidae</taxon>
        <taxon>Eptatretinae</taxon>
        <taxon>Eptatretus</taxon>
    </lineage>
</organism>
<dbReference type="GO" id="GO:0000981">
    <property type="term" value="F:DNA-binding transcription factor activity, RNA polymerase II-specific"/>
    <property type="evidence" value="ECO:0007669"/>
    <property type="project" value="TreeGrafter"/>
</dbReference>
<dbReference type="GO" id="GO:0000978">
    <property type="term" value="F:RNA polymerase II cis-regulatory region sequence-specific DNA binding"/>
    <property type="evidence" value="ECO:0007669"/>
    <property type="project" value="TreeGrafter"/>
</dbReference>
<dbReference type="GO" id="GO:0008270">
    <property type="term" value="F:zinc ion binding"/>
    <property type="evidence" value="ECO:0007669"/>
    <property type="project" value="UniProtKB-KW"/>
</dbReference>
<evidence type="ECO:0000256" key="5">
    <source>
        <dbReference type="ARBA" id="ARBA00022737"/>
    </source>
</evidence>
<evidence type="ECO:0000256" key="13">
    <source>
        <dbReference type="ARBA" id="ARBA00023242"/>
    </source>
</evidence>
<evidence type="ECO:0000256" key="14">
    <source>
        <dbReference type="PROSITE-ProRule" id="PRU00042"/>
    </source>
</evidence>
<protein>
    <recommendedName>
        <fullName evidence="15">C2H2-type domain-containing protein</fullName>
    </recommendedName>
</protein>
<evidence type="ECO:0000256" key="1">
    <source>
        <dbReference type="ARBA" id="ARBA00004123"/>
    </source>
</evidence>